<comment type="caution">
    <text evidence="3">The sequence shown here is derived from an EMBL/GenBank/DDBJ whole genome shotgun (WGS) entry which is preliminary data.</text>
</comment>
<keyword evidence="1" id="KW-0175">Coiled coil</keyword>
<name>A0ABR2IQ92_9EUKA</name>
<feature type="region of interest" description="Disordered" evidence="2">
    <location>
        <begin position="1"/>
        <end position="85"/>
    </location>
</feature>
<dbReference type="PANTHER" id="PTHR47026:SF2">
    <property type="entry name" value="FLAGELLAR ASSOCIATED PROTEIN"/>
    <property type="match status" value="1"/>
</dbReference>
<proteinExistence type="predicted"/>
<accession>A0ABR2IQ92</accession>
<evidence type="ECO:0000313" key="3">
    <source>
        <dbReference type="EMBL" id="KAK8866611.1"/>
    </source>
</evidence>
<feature type="compositionally biased region" description="Low complexity" evidence="2">
    <location>
        <begin position="345"/>
        <end position="370"/>
    </location>
</feature>
<evidence type="ECO:0000256" key="1">
    <source>
        <dbReference type="SAM" id="Coils"/>
    </source>
</evidence>
<reference evidence="3 4" key="1">
    <citation type="submission" date="2024-04" db="EMBL/GenBank/DDBJ databases">
        <title>Tritrichomonas musculus Genome.</title>
        <authorList>
            <person name="Alves-Ferreira E."/>
            <person name="Grigg M."/>
            <person name="Lorenzi H."/>
            <person name="Galac M."/>
        </authorList>
    </citation>
    <scope>NUCLEOTIDE SEQUENCE [LARGE SCALE GENOMIC DNA]</scope>
    <source>
        <strain evidence="3 4">EAF2021</strain>
    </source>
</reference>
<feature type="compositionally biased region" description="Polar residues" evidence="2">
    <location>
        <begin position="37"/>
        <end position="56"/>
    </location>
</feature>
<dbReference type="EMBL" id="JAPFFF010000015">
    <property type="protein sequence ID" value="KAK8866611.1"/>
    <property type="molecule type" value="Genomic_DNA"/>
</dbReference>
<dbReference type="PANTHER" id="PTHR47026">
    <property type="entry name" value="PIGMENTOSA GTPASE REGULATOR-LIKE PROTEIN, PUTATIVE-RELATED"/>
    <property type="match status" value="1"/>
</dbReference>
<feature type="coiled-coil region" evidence="1">
    <location>
        <begin position="158"/>
        <end position="252"/>
    </location>
</feature>
<feature type="compositionally biased region" description="Polar residues" evidence="2">
    <location>
        <begin position="1"/>
        <end position="26"/>
    </location>
</feature>
<organism evidence="3 4">
    <name type="scientific">Tritrichomonas musculus</name>
    <dbReference type="NCBI Taxonomy" id="1915356"/>
    <lineage>
        <taxon>Eukaryota</taxon>
        <taxon>Metamonada</taxon>
        <taxon>Parabasalia</taxon>
        <taxon>Tritrichomonadida</taxon>
        <taxon>Tritrichomonadidae</taxon>
        <taxon>Tritrichomonas</taxon>
    </lineage>
</organism>
<evidence type="ECO:0000313" key="4">
    <source>
        <dbReference type="Proteomes" id="UP001470230"/>
    </source>
</evidence>
<feature type="compositionally biased region" description="Basic and acidic residues" evidence="2">
    <location>
        <begin position="58"/>
        <end position="71"/>
    </location>
</feature>
<dbReference type="Proteomes" id="UP001470230">
    <property type="component" value="Unassembled WGS sequence"/>
</dbReference>
<gene>
    <name evidence="3" type="ORF">M9Y10_009577</name>
</gene>
<keyword evidence="4" id="KW-1185">Reference proteome</keyword>
<sequence length="436" mass="50045">MLSPTPNQKQNIPSTKSSMSIDQATHSMPKLIGAPIHSSQSTRQLPQAAPQRNQSILLEKEKEDSQKKKQMDASNSKKSPDPDPEIVQISQDLIAGDIDSASIDSSKINEVNLYLRKYKRTVLQEPDYFTAQRIDDVCSELSLLSTQNTYCNYRTTEIKTVTEHLKKAKSELQKTLNERKKVQGTFEDQKAKRIEKLQQQQQKELEALDEKYNGEIPPRYKKLSSEVLNIKRQETQLKNAKMYLEAQRLKEEADALEAFELARQEVRFHNEGVENREKLLLTHRNQMNCLLENLERQYMTMMPSSYAEEKHWKQVISQYERQLKKLKGDSREVKKATNTILSDQSSNSNTTSTTISTSNFYINSNVNNTKNSDDTNNDSNNQTNNKDRVTATKQGSKGLPSLGKKVPQTPMTRVLKMNNKRTYSRFGVRRPKSSAF</sequence>
<feature type="region of interest" description="Disordered" evidence="2">
    <location>
        <begin position="330"/>
        <end position="411"/>
    </location>
</feature>
<evidence type="ECO:0000256" key="2">
    <source>
        <dbReference type="SAM" id="MobiDB-lite"/>
    </source>
</evidence>
<protein>
    <submittedName>
        <fullName evidence="3">Uncharacterized protein</fullName>
    </submittedName>
</protein>